<dbReference type="SUPFAM" id="SSF51735">
    <property type="entry name" value="NAD(P)-binding Rossmann-fold domains"/>
    <property type="match status" value="1"/>
</dbReference>
<accession>A0ABW1YGV2</accession>
<sequence length="324" mass="35536">MKMQYLDHWQVAEALNYPQLIEGLRAAFREQQIQVPPRHHHHYTYSRRRDGENTLLLMPAWEADGYLGVKTVVVAPDNIDEPSIQGQYALYEAATGTPRIIMDAAALTARRTAAASALAADYLAPADARTLLMVGTGTLAPQLIHAHTSVRPIERILIWGRDHGKAQALAQSLQCEAYATEACTDLEKSVHRADIVSCATLSKTPLLHGDWLRPDQHIDLVGAYRPDMREADDTLIKRVALYADALPQALAETGDLAIPIASGQLNPESVRGDLPSLCRNPAPLPRAQDSITCFKSVGHALEDLVAARLVYDRHRHSMAASGPD</sequence>
<comment type="caution">
    <text evidence="1">The sequence shown here is derived from an EMBL/GenBank/DDBJ whole genome shotgun (WGS) entry which is preliminary data.</text>
</comment>
<name>A0ABW1YGV2_9GAMM</name>
<gene>
    <name evidence="1" type="ORF">ACFQBM_01890</name>
</gene>
<dbReference type="Gene3D" id="3.40.50.720">
    <property type="entry name" value="NAD(P)-binding Rossmann-like Domain"/>
    <property type="match status" value="1"/>
</dbReference>
<dbReference type="Gene3D" id="3.30.1780.10">
    <property type="entry name" value="ornithine cyclodeaminase, domain 1"/>
    <property type="match status" value="1"/>
</dbReference>
<evidence type="ECO:0000313" key="2">
    <source>
        <dbReference type="Proteomes" id="UP001596425"/>
    </source>
</evidence>
<dbReference type="InterPro" id="IPR003462">
    <property type="entry name" value="ODC_Mu_crystall"/>
</dbReference>
<keyword evidence="2" id="KW-1185">Reference proteome</keyword>
<proteinExistence type="predicted"/>
<evidence type="ECO:0000313" key="1">
    <source>
        <dbReference type="EMBL" id="MFC6632011.1"/>
    </source>
</evidence>
<dbReference type="PANTHER" id="PTHR13812">
    <property type="entry name" value="KETIMINE REDUCTASE MU-CRYSTALLIN"/>
    <property type="match status" value="1"/>
</dbReference>
<dbReference type="EMBL" id="JBHSVR010000001">
    <property type="protein sequence ID" value="MFC6632011.1"/>
    <property type="molecule type" value="Genomic_DNA"/>
</dbReference>
<dbReference type="PANTHER" id="PTHR13812:SF19">
    <property type="entry name" value="KETIMINE REDUCTASE MU-CRYSTALLIN"/>
    <property type="match status" value="1"/>
</dbReference>
<dbReference type="InterPro" id="IPR023401">
    <property type="entry name" value="ODC_N"/>
</dbReference>
<dbReference type="RefSeq" id="WP_226864904.1">
    <property type="nucleotide sequence ID" value="NZ_JACZFR010000026.1"/>
</dbReference>
<dbReference type="PIRSF" id="PIRSF001439">
    <property type="entry name" value="CryM"/>
    <property type="match status" value="1"/>
</dbReference>
<reference evidence="2" key="1">
    <citation type="journal article" date="2019" name="Int. J. Syst. Evol. Microbiol.">
        <title>The Global Catalogue of Microorganisms (GCM) 10K type strain sequencing project: providing services to taxonomists for standard genome sequencing and annotation.</title>
        <authorList>
            <consortium name="The Broad Institute Genomics Platform"/>
            <consortium name="The Broad Institute Genome Sequencing Center for Infectious Disease"/>
            <person name="Wu L."/>
            <person name="Ma J."/>
        </authorList>
    </citation>
    <scope>NUCLEOTIDE SEQUENCE [LARGE SCALE GENOMIC DNA]</scope>
    <source>
        <strain evidence="2">CGMCC 1.13718</strain>
    </source>
</reference>
<dbReference type="Proteomes" id="UP001596425">
    <property type="component" value="Unassembled WGS sequence"/>
</dbReference>
<organism evidence="1 2">
    <name type="scientific">Microbulbifer taiwanensis</name>
    <dbReference type="NCBI Taxonomy" id="986746"/>
    <lineage>
        <taxon>Bacteria</taxon>
        <taxon>Pseudomonadati</taxon>
        <taxon>Pseudomonadota</taxon>
        <taxon>Gammaproteobacteria</taxon>
        <taxon>Cellvibrionales</taxon>
        <taxon>Microbulbiferaceae</taxon>
        <taxon>Microbulbifer</taxon>
    </lineage>
</organism>
<dbReference type="NCBIfam" id="NF004793">
    <property type="entry name" value="PRK06141.1"/>
    <property type="match status" value="1"/>
</dbReference>
<dbReference type="InterPro" id="IPR036291">
    <property type="entry name" value="NAD(P)-bd_dom_sf"/>
</dbReference>
<dbReference type="Pfam" id="PF02423">
    <property type="entry name" value="OCD_Mu_crystall"/>
    <property type="match status" value="1"/>
</dbReference>
<protein>
    <submittedName>
        <fullName evidence="1">Ornithine cyclodeaminase family protein</fullName>
    </submittedName>
</protein>